<dbReference type="PANTHER" id="PTHR38794">
    <property type="entry name" value="INTEGRAL MEMBRANE PROTEIN"/>
    <property type="match status" value="1"/>
</dbReference>
<keyword evidence="5" id="KW-1185">Reference proteome</keyword>
<feature type="transmembrane region" description="Helical" evidence="2">
    <location>
        <begin position="56"/>
        <end position="80"/>
    </location>
</feature>
<dbReference type="PANTHER" id="PTHR38794:SF3">
    <property type="entry name" value="INTEGRAL MEMBRANE PROTEIN"/>
    <property type="match status" value="1"/>
</dbReference>
<feature type="transmembrane region" description="Helical" evidence="2">
    <location>
        <begin position="194"/>
        <end position="217"/>
    </location>
</feature>
<proteinExistence type="predicted"/>
<keyword evidence="2" id="KW-0472">Membrane</keyword>
<protein>
    <recommendedName>
        <fullName evidence="3">Rhodopsin domain-containing protein</fullName>
    </recommendedName>
</protein>
<name>A0ABR1RD44_9PEZI</name>
<evidence type="ECO:0000259" key="3">
    <source>
        <dbReference type="Pfam" id="PF20684"/>
    </source>
</evidence>
<gene>
    <name evidence="4" type="ORF">PG991_010699</name>
</gene>
<feature type="domain" description="Rhodopsin" evidence="3">
    <location>
        <begin position="49"/>
        <end position="290"/>
    </location>
</feature>
<feature type="transmembrane region" description="Helical" evidence="2">
    <location>
        <begin position="23"/>
        <end position="44"/>
    </location>
</feature>
<evidence type="ECO:0000313" key="5">
    <source>
        <dbReference type="Proteomes" id="UP001396898"/>
    </source>
</evidence>
<keyword evidence="2" id="KW-0812">Transmembrane</keyword>
<comment type="caution">
    <text evidence="4">The sequence shown here is derived from an EMBL/GenBank/DDBJ whole genome shotgun (WGS) entry which is preliminary data.</text>
</comment>
<dbReference type="InterPro" id="IPR049326">
    <property type="entry name" value="Rhodopsin_dom_fungi"/>
</dbReference>
<feature type="transmembrane region" description="Helical" evidence="2">
    <location>
        <begin position="151"/>
        <end position="174"/>
    </location>
</feature>
<keyword evidence="2" id="KW-1133">Transmembrane helix</keyword>
<sequence length="399" mass="43807">MEQQPALHKPWYSVDEENQSAKVVVPTLIFFIYAMMAVIAKNTLRFNWTTVKAHDISLIAAAVLLLAQTACVVLSCSKGLGIHAYELDEEQLHRFDKLTFAADLLSLFVLACAKISVCLLISVITNQGYPWHHKRPVHGINQNHLFNANRLLFLLIIFCTLAGVVGLGVQNAMIHTGVKQPLTLGSASWGGAMYLFNGVANIVTDLFLCLLPIAMMWKVQTCMTKKMQVVLLFGVRIVVPAVALPSIILRPQSLQGDDVTWLAVDPTVWYQVSLNLSVLTACVPSLKSFIDSLTGYTSGLRIMVPYEYPVTSSGKSAGSKIRDTIAGAVYRGPHPVGHTTSITASQAPRRGSQAREQIRDSSESTTDLTGGRIHRNDQVLVTYETRQTRQSRSGADDEL</sequence>
<accession>A0ABR1RD44</accession>
<feature type="transmembrane region" description="Helical" evidence="2">
    <location>
        <begin position="229"/>
        <end position="248"/>
    </location>
</feature>
<feature type="transmembrane region" description="Helical" evidence="2">
    <location>
        <begin position="100"/>
        <end position="125"/>
    </location>
</feature>
<dbReference type="Proteomes" id="UP001396898">
    <property type="component" value="Unassembled WGS sequence"/>
</dbReference>
<dbReference type="Pfam" id="PF20684">
    <property type="entry name" value="Fung_rhodopsin"/>
    <property type="match status" value="1"/>
</dbReference>
<evidence type="ECO:0000256" key="1">
    <source>
        <dbReference type="SAM" id="MobiDB-lite"/>
    </source>
</evidence>
<organism evidence="4 5">
    <name type="scientific">Apiospora marii</name>
    <dbReference type="NCBI Taxonomy" id="335849"/>
    <lineage>
        <taxon>Eukaryota</taxon>
        <taxon>Fungi</taxon>
        <taxon>Dikarya</taxon>
        <taxon>Ascomycota</taxon>
        <taxon>Pezizomycotina</taxon>
        <taxon>Sordariomycetes</taxon>
        <taxon>Xylariomycetidae</taxon>
        <taxon>Amphisphaeriales</taxon>
        <taxon>Apiosporaceae</taxon>
        <taxon>Apiospora</taxon>
    </lineage>
</organism>
<evidence type="ECO:0000313" key="4">
    <source>
        <dbReference type="EMBL" id="KAK8008148.1"/>
    </source>
</evidence>
<evidence type="ECO:0000256" key="2">
    <source>
        <dbReference type="SAM" id="Phobius"/>
    </source>
</evidence>
<reference evidence="4 5" key="1">
    <citation type="submission" date="2023-01" db="EMBL/GenBank/DDBJ databases">
        <title>Analysis of 21 Apiospora genomes using comparative genomics revels a genus with tremendous synthesis potential of carbohydrate active enzymes and secondary metabolites.</title>
        <authorList>
            <person name="Sorensen T."/>
        </authorList>
    </citation>
    <scope>NUCLEOTIDE SEQUENCE [LARGE SCALE GENOMIC DNA]</scope>
    <source>
        <strain evidence="4 5">CBS 20057</strain>
    </source>
</reference>
<dbReference type="EMBL" id="JAQQWI010000016">
    <property type="protein sequence ID" value="KAK8008148.1"/>
    <property type="molecule type" value="Genomic_DNA"/>
</dbReference>
<feature type="region of interest" description="Disordered" evidence="1">
    <location>
        <begin position="332"/>
        <end position="376"/>
    </location>
</feature>